<dbReference type="OrthoDB" id="2799352at2759"/>
<proteinExistence type="predicted"/>
<evidence type="ECO:0000313" key="2">
    <source>
        <dbReference type="EMBL" id="KIM35047.1"/>
    </source>
</evidence>
<dbReference type="InterPro" id="IPR013087">
    <property type="entry name" value="Znf_C2H2_type"/>
</dbReference>
<organism evidence="2 3">
    <name type="scientific">Hebeloma cylindrosporum</name>
    <dbReference type="NCBI Taxonomy" id="76867"/>
    <lineage>
        <taxon>Eukaryota</taxon>
        <taxon>Fungi</taxon>
        <taxon>Dikarya</taxon>
        <taxon>Basidiomycota</taxon>
        <taxon>Agaricomycotina</taxon>
        <taxon>Agaricomycetes</taxon>
        <taxon>Agaricomycetidae</taxon>
        <taxon>Agaricales</taxon>
        <taxon>Agaricineae</taxon>
        <taxon>Hymenogastraceae</taxon>
        <taxon>Hebeloma</taxon>
    </lineage>
</organism>
<dbReference type="EMBL" id="KN831833">
    <property type="protein sequence ID" value="KIM35047.1"/>
    <property type="molecule type" value="Genomic_DNA"/>
</dbReference>
<dbReference type="Pfam" id="PF12013">
    <property type="entry name" value="OrsD"/>
    <property type="match status" value="1"/>
</dbReference>
<feature type="non-terminal residue" evidence="2">
    <location>
        <position position="1"/>
    </location>
</feature>
<dbReference type="Proteomes" id="UP000053424">
    <property type="component" value="Unassembled WGS sequence"/>
</dbReference>
<reference evidence="3" key="2">
    <citation type="submission" date="2015-01" db="EMBL/GenBank/DDBJ databases">
        <title>Evolutionary Origins and Diversification of the Mycorrhizal Mutualists.</title>
        <authorList>
            <consortium name="DOE Joint Genome Institute"/>
            <consortium name="Mycorrhizal Genomics Consortium"/>
            <person name="Kohler A."/>
            <person name="Kuo A."/>
            <person name="Nagy L.G."/>
            <person name="Floudas D."/>
            <person name="Copeland A."/>
            <person name="Barry K.W."/>
            <person name="Cichocki N."/>
            <person name="Veneault-Fourrey C."/>
            <person name="LaButti K."/>
            <person name="Lindquist E.A."/>
            <person name="Lipzen A."/>
            <person name="Lundell T."/>
            <person name="Morin E."/>
            <person name="Murat C."/>
            <person name="Riley R."/>
            <person name="Ohm R."/>
            <person name="Sun H."/>
            <person name="Tunlid A."/>
            <person name="Henrissat B."/>
            <person name="Grigoriev I.V."/>
            <person name="Hibbett D.S."/>
            <person name="Martin F."/>
        </authorList>
    </citation>
    <scope>NUCLEOTIDE SEQUENCE [LARGE SCALE GENOMIC DNA]</scope>
    <source>
        <strain evidence="3">h7</strain>
    </source>
</reference>
<dbReference type="HOGENOM" id="CLU_330558_0_0_1"/>
<gene>
    <name evidence="2" type="ORF">M413DRAFT_79781</name>
</gene>
<dbReference type="PROSITE" id="PS00028">
    <property type="entry name" value="ZINC_FINGER_C2H2_1"/>
    <property type="match status" value="1"/>
</dbReference>
<keyword evidence="3" id="KW-1185">Reference proteome</keyword>
<dbReference type="STRING" id="686832.A0A0C2Y1S4"/>
<sequence length="865" mass="98042">MDINTPDEDDTLLEVASLKLVPLPHLKTMPTSLLITCSFCEIALVPNAAVSHVVTHKIRLKKDMRQRLQVIMLRPGVIKAPGDVIVPKPPCAPIEGLKLEDGYKCKLCTYCCITDSTIKNHFSAKHRDHEGTYKDNCEGATVQTFSRTYFAVVPLLADMMPDNLFALYLKDHVPEVEALQVLNPPIDHNEVPPLLKITSWNDHLAPYIGDKRKVRLLLQLLDLPTSKRGEKWLGERLRKTIEGYMKEASRMGTNSSLAIRCILMECPRLTQNSDHWIILPEKTIESYVRLLHQWTHAVMVTLEGHESGYTFPLTDEDKSNAMALRDALLDESTDFPIDVFHIFIKPLLYPKDHTLIPGPYSKFNEPFECFYALRNLRDDGNFNPADLVTQMFAKFKYFIRATVLYQGLKVSTGDHLAAVTREAQINFTPGLVTPMNQTIDYQRFASSIAMSTTSPPVTRVSACGMFITYGEHTLSVAKWRQALAKLANEIEDDLAELCLHQNFSLKVPKDTPDDWGNDTRGYSWTKNGTFTKDKRGLLAAMLATPELRLAKVEDGHLKFNHASIWDFIHKCDAVNEKIALLTFFTAGQTPRVSEFIEHKYANSTRPRTFMRDGDDDWLIIRRTKTESRKEKESFSPIKCYRRLTGFLDTLFLVIRPVEAELVKITHGEKQYHVYQEYMWTMAGNRMTPEQMRKSILQFNTKYCDVAIGTKDYRQICVEMVRTFIGSEFEMKAEELDTFAAQANHTLGMTYLRYAAEEGKLPSMSSDLLLRFGRASEAWWEHVGCKPGCPPLLPLRIRQELRDAAAKQSTNIPHAGPSLPSAPAQVIDTQAIILAVTSSLVAEVQKVETNLDALVRRAVAEAILPL</sequence>
<accession>A0A0C2Y1S4</accession>
<name>A0A0C2Y1S4_HEBCY</name>
<dbReference type="AlphaFoldDB" id="A0A0C2Y1S4"/>
<evidence type="ECO:0000259" key="1">
    <source>
        <dbReference type="PROSITE" id="PS00028"/>
    </source>
</evidence>
<evidence type="ECO:0000313" key="3">
    <source>
        <dbReference type="Proteomes" id="UP000053424"/>
    </source>
</evidence>
<protein>
    <recommendedName>
        <fullName evidence="1">C2H2-type domain-containing protein</fullName>
    </recommendedName>
</protein>
<dbReference type="InterPro" id="IPR022698">
    <property type="entry name" value="OrsD"/>
</dbReference>
<reference evidence="2 3" key="1">
    <citation type="submission" date="2014-04" db="EMBL/GenBank/DDBJ databases">
        <authorList>
            <consortium name="DOE Joint Genome Institute"/>
            <person name="Kuo A."/>
            <person name="Gay G."/>
            <person name="Dore J."/>
            <person name="Kohler A."/>
            <person name="Nagy L.G."/>
            <person name="Floudas D."/>
            <person name="Copeland A."/>
            <person name="Barry K.W."/>
            <person name="Cichocki N."/>
            <person name="Veneault-Fourrey C."/>
            <person name="LaButti K."/>
            <person name="Lindquist E.A."/>
            <person name="Lipzen A."/>
            <person name="Lundell T."/>
            <person name="Morin E."/>
            <person name="Murat C."/>
            <person name="Sun H."/>
            <person name="Tunlid A."/>
            <person name="Henrissat B."/>
            <person name="Grigoriev I.V."/>
            <person name="Hibbett D.S."/>
            <person name="Martin F."/>
            <person name="Nordberg H.P."/>
            <person name="Cantor M.N."/>
            <person name="Hua S.X."/>
        </authorList>
    </citation>
    <scope>NUCLEOTIDE SEQUENCE [LARGE SCALE GENOMIC DNA]</scope>
    <source>
        <strain evidence="3">h7</strain>
    </source>
</reference>
<feature type="domain" description="C2H2-type" evidence="1">
    <location>
        <begin position="105"/>
        <end position="126"/>
    </location>
</feature>